<dbReference type="AlphaFoldDB" id="A0A161WZN0"/>
<sequence>LLEATITTITTPPRLTSPSRRSLAVSWTSSTAWPVVVARAKSRRTVLTRPLISSKKRFSAKVLRTTRAPPSKRRMNKFPTLSGISTRIPRARRFPSRTRTRSLAYKCLLAPLTTHRAGRPTNYPNSWPINLKMVARLIDSTDGGDDTKHLRDDSGMGLWALYLVAPTIMKMLTTPY</sequence>
<dbReference type="EMBL" id="LFIW01000377">
    <property type="protein sequence ID" value="KZL86766.1"/>
    <property type="molecule type" value="Genomic_DNA"/>
</dbReference>
<gene>
    <name evidence="1" type="ORF">CI238_03286</name>
</gene>
<keyword evidence="2" id="KW-1185">Reference proteome</keyword>
<protein>
    <submittedName>
        <fullName evidence="1">Uncharacterized protein</fullName>
    </submittedName>
</protein>
<proteinExistence type="predicted"/>
<evidence type="ECO:0000313" key="2">
    <source>
        <dbReference type="Proteomes" id="UP000076584"/>
    </source>
</evidence>
<name>A0A161WZN0_COLIC</name>
<organism evidence="1 2">
    <name type="scientific">Colletotrichum incanum</name>
    <name type="common">Soybean anthracnose fungus</name>
    <dbReference type="NCBI Taxonomy" id="1573173"/>
    <lineage>
        <taxon>Eukaryota</taxon>
        <taxon>Fungi</taxon>
        <taxon>Dikarya</taxon>
        <taxon>Ascomycota</taxon>
        <taxon>Pezizomycotina</taxon>
        <taxon>Sordariomycetes</taxon>
        <taxon>Hypocreomycetidae</taxon>
        <taxon>Glomerellales</taxon>
        <taxon>Glomerellaceae</taxon>
        <taxon>Colletotrichum</taxon>
        <taxon>Colletotrichum spaethianum species complex</taxon>
    </lineage>
</organism>
<feature type="non-terminal residue" evidence="1">
    <location>
        <position position="1"/>
    </location>
</feature>
<reference evidence="1 2" key="1">
    <citation type="submission" date="2015-06" db="EMBL/GenBank/DDBJ databases">
        <title>Survival trade-offs in plant roots during colonization by closely related pathogenic and mutualistic fungi.</title>
        <authorList>
            <person name="Hacquard S."/>
            <person name="Kracher B."/>
            <person name="Hiruma K."/>
            <person name="Weinman A."/>
            <person name="Muench P."/>
            <person name="Garrido Oter R."/>
            <person name="Ver Loren van Themaat E."/>
            <person name="Dallerey J.-F."/>
            <person name="Damm U."/>
            <person name="Henrissat B."/>
            <person name="Lespinet O."/>
            <person name="Thon M."/>
            <person name="Kemen E."/>
            <person name="McHardy A.C."/>
            <person name="Schulze-Lefert P."/>
            <person name="O'Connell R.J."/>
        </authorList>
    </citation>
    <scope>NUCLEOTIDE SEQUENCE [LARGE SCALE GENOMIC DNA]</scope>
    <source>
        <strain evidence="1 2">MAFF 238704</strain>
    </source>
</reference>
<feature type="non-terminal residue" evidence="1">
    <location>
        <position position="176"/>
    </location>
</feature>
<dbReference type="Proteomes" id="UP000076584">
    <property type="component" value="Unassembled WGS sequence"/>
</dbReference>
<evidence type="ECO:0000313" key="1">
    <source>
        <dbReference type="EMBL" id="KZL86766.1"/>
    </source>
</evidence>
<comment type="caution">
    <text evidence="1">The sequence shown here is derived from an EMBL/GenBank/DDBJ whole genome shotgun (WGS) entry which is preliminary data.</text>
</comment>
<accession>A0A161WZN0</accession>